<dbReference type="Pfam" id="PF13970">
    <property type="entry name" value="DUF4221"/>
    <property type="match status" value="1"/>
</dbReference>
<gene>
    <name evidence="1" type="ordered locus">Belba_0090</name>
</gene>
<dbReference type="InterPro" id="IPR025316">
    <property type="entry name" value="DUF4221"/>
</dbReference>
<accession>I3Z0J3</accession>
<dbReference type="HOGENOM" id="CLU_059185_0_0_10"/>
<dbReference type="PATRIC" id="fig|866536.3.peg.95"/>
<dbReference type="EMBL" id="CP003281">
    <property type="protein sequence ID" value="AFL82761.1"/>
    <property type="molecule type" value="Genomic_DNA"/>
</dbReference>
<sequence length="250" mass="29389">MIGLVSPQAMMKSMVNHYSRVTNPTIYENGKLYFSDLTLNGFLNSVESMESFRPAIEVDLIENKVTLIEKIKVPDFYKEKTWQAYWGNFSRIKNDDLWIYSWKAMDSLLIFDENMNLLKSVNAKSEFAKPLNTSSGDQTVEVQFQESITQTSYTSILYDPYREVYYRFVLIGRALDDSYLEDQFPTLKNDFSIIVLDKDFNILTEKRFPSKIHYPYKSFVGKKGLYLSRTNPFYEDINEDEVVFDVYEFT</sequence>
<reference evidence="2" key="1">
    <citation type="submission" date="2012-06" db="EMBL/GenBank/DDBJ databases">
        <title>The complete genome of Belliella baltica DSM 15883.</title>
        <authorList>
            <person name="Lucas S."/>
            <person name="Copeland A."/>
            <person name="Lapidus A."/>
            <person name="Goodwin L."/>
            <person name="Pitluck S."/>
            <person name="Peters L."/>
            <person name="Mikhailova N."/>
            <person name="Davenport K."/>
            <person name="Kyrpides N."/>
            <person name="Mavromatis K."/>
            <person name="Pagani I."/>
            <person name="Ivanova N."/>
            <person name="Ovchinnikova G."/>
            <person name="Zeytun A."/>
            <person name="Detter J.C."/>
            <person name="Han C."/>
            <person name="Land M."/>
            <person name="Hauser L."/>
            <person name="Markowitz V."/>
            <person name="Cheng J.-F."/>
            <person name="Hugenholtz P."/>
            <person name="Woyke T."/>
            <person name="Wu D."/>
            <person name="Tindall B."/>
            <person name="Pomrenke H."/>
            <person name="Brambilla E."/>
            <person name="Klenk H.-P."/>
            <person name="Eisen J.A."/>
        </authorList>
    </citation>
    <scope>NUCLEOTIDE SEQUENCE [LARGE SCALE GENOMIC DNA]</scope>
    <source>
        <strain evidence="2">DSM 15883 / CIP 108006 / LMG 21964 / BA134</strain>
    </source>
</reference>
<evidence type="ECO:0000313" key="1">
    <source>
        <dbReference type="EMBL" id="AFL82761.1"/>
    </source>
</evidence>
<organism evidence="1 2">
    <name type="scientific">Belliella baltica (strain DSM 15883 / CIP 108006 / LMG 21964 / BA134)</name>
    <dbReference type="NCBI Taxonomy" id="866536"/>
    <lineage>
        <taxon>Bacteria</taxon>
        <taxon>Pseudomonadati</taxon>
        <taxon>Bacteroidota</taxon>
        <taxon>Cytophagia</taxon>
        <taxon>Cytophagales</taxon>
        <taxon>Cyclobacteriaceae</taxon>
        <taxon>Belliella</taxon>
    </lineage>
</organism>
<evidence type="ECO:0000313" key="2">
    <source>
        <dbReference type="Proteomes" id="UP000006050"/>
    </source>
</evidence>
<dbReference type="KEGG" id="bbd:Belba_0090"/>
<proteinExistence type="predicted"/>
<keyword evidence="2" id="KW-1185">Reference proteome</keyword>
<dbReference type="eggNOG" id="COG3391">
    <property type="taxonomic scope" value="Bacteria"/>
</dbReference>
<dbReference type="Proteomes" id="UP000006050">
    <property type="component" value="Chromosome"/>
</dbReference>
<dbReference type="AlphaFoldDB" id="I3Z0J3"/>
<protein>
    <submittedName>
        <fullName evidence="1">Uncharacterized protein</fullName>
    </submittedName>
</protein>
<name>I3Z0J3_BELBD</name>
<dbReference type="STRING" id="866536.Belba_0090"/>